<name>A0A967E0I1_9FLAO</name>
<proteinExistence type="predicted"/>
<accession>A0A967E0I1</accession>
<dbReference type="NCBIfam" id="NF038133">
    <property type="entry name" value="choice_anch_L"/>
    <property type="match status" value="1"/>
</dbReference>
<dbReference type="Pfam" id="PF13585">
    <property type="entry name" value="CHU_C"/>
    <property type="match status" value="1"/>
</dbReference>
<evidence type="ECO:0000259" key="2">
    <source>
        <dbReference type="Pfam" id="PF24346"/>
    </source>
</evidence>
<organism evidence="3 4">
    <name type="scientific">Psychroflexus maritimus</name>
    <dbReference type="NCBI Taxonomy" id="2714865"/>
    <lineage>
        <taxon>Bacteria</taxon>
        <taxon>Pseudomonadati</taxon>
        <taxon>Bacteroidota</taxon>
        <taxon>Flavobacteriia</taxon>
        <taxon>Flavobacteriales</taxon>
        <taxon>Flavobacteriaceae</taxon>
        <taxon>Psychroflexus</taxon>
    </lineage>
</organism>
<feature type="chain" id="PRO_5038075294" evidence="1">
    <location>
        <begin position="21"/>
        <end position="648"/>
    </location>
</feature>
<keyword evidence="1" id="KW-0732">Signal</keyword>
<reference evidence="3" key="1">
    <citation type="submission" date="2020-03" db="EMBL/GenBank/DDBJ databases">
        <title>Psychroflexus Maritimus sp. nov., isolate from marine sediment.</title>
        <authorList>
            <person name="Zhong Y.-L."/>
        </authorList>
    </citation>
    <scope>NUCLEOTIDE SEQUENCE</scope>
    <source>
        <strain evidence="3">C1</strain>
    </source>
</reference>
<protein>
    <submittedName>
        <fullName evidence="3">Gliding motility-associated C-terminal domain-containing protein</fullName>
    </submittedName>
</protein>
<gene>
    <name evidence="3" type="ORF">G7034_10435</name>
</gene>
<comment type="caution">
    <text evidence="3">The sequence shown here is derived from an EMBL/GenBank/DDBJ whole genome shotgun (WGS) entry which is preliminary data.</text>
</comment>
<dbReference type="AlphaFoldDB" id="A0A967E0I1"/>
<keyword evidence="4" id="KW-1185">Reference proteome</keyword>
<dbReference type="RefSeq" id="WP_166400900.1">
    <property type="nucleotide sequence ID" value="NZ_JAANAS010000094.1"/>
</dbReference>
<evidence type="ECO:0000313" key="3">
    <source>
        <dbReference type="EMBL" id="NGZ90667.1"/>
    </source>
</evidence>
<sequence>MNKITFFFITLLCLALELQAQSTFELGPTNEAIDNFFQTEGIQISNSVLISGNRDEQLALISDGVNGANLSIDQGIAFSTGNIEFDLSNNNSQAVTSNIHTPYLDDDLRNIDSLAVFDVVIYQFDVEIQSPTVNQIKFRYQFGSEEYPNWVGSQFNDVFAIFVSGPGFEDATNVATIPTSGNPTAVNFVNGGVLGSNSDGSPADLSQTNLYINNGHVNDGSSNTNPQPGPFPVHAEYNGITEIIESQISGLQFGETYTIKIAIADVADAAYDSGVIFDPLITDFGEADLSFSKDGEIFEMQNEEYLTPGDLLKFEFVLSNLGEQLLTSIEIDDFSFPEELQIPPLENTSLLSGESLTVEAFYAITQEDINTGVVYNQAEATAITESSQSLNVLSVDPTPIPQNNPFYLQSCPECTAVILPQNPAISLIKSARVNPDIPYAPELNEVLVYDFEVKNTGNVDLYDLELNDELDFIEIYGEIDFLQVGQTDTASFFANYPIQQIDLDRGEVINQAQIFAFSPLDIQVSDASDFDNFFDDRPTRVEFSECNLEVFNAITPNNDGINDVFKIQGIECFPENRLQIFNRYGVKIYDEKNYDNQQVVFDGKSTGRATIGKDSRLPSGVYFYILEYLDREGAKQKKQGDLYINTGN</sequence>
<dbReference type="Pfam" id="PF24346">
    <property type="entry name" value="DUF7507"/>
    <property type="match status" value="2"/>
</dbReference>
<feature type="signal peptide" evidence="1">
    <location>
        <begin position="1"/>
        <end position="20"/>
    </location>
</feature>
<dbReference type="Proteomes" id="UP000643701">
    <property type="component" value="Unassembled WGS sequence"/>
</dbReference>
<dbReference type="InterPro" id="IPR049804">
    <property type="entry name" value="Choice_anch_L"/>
</dbReference>
<dbReference type="InterPro" id="IPR026341">
    <property type="entry name" value="T9SS_type_B"/>
</dbReference>
<dbReference type="EMBL" id="JAANAS010000094">
    <property type="protein sequence ID" value="NGZ90667.1"/>
    <property type="molecule type" value="Genomic_DNA"/>
</dbReference>
<dbReference type="InterPro" id="IPR055354">
    <property type="entry name" value="DUF7507"/>
</dbReference>
<feature type="domain" description="DUF7507" evidence="2">
    <location>
        <begin position="303"/>
        <end position="387"/>
    </location>
</feature>
<evidence type="ECO:0000313" key="4">
    <source>
        <dbReference type="Proteomes" id="UP000643701"/>
    </source>
</evidence>
<feature type="domain" description="DUF7507" evidence="2">
    <location>
        <begin position="422"/>
        <end position="524"/>
    </location>
</feature>
<evidence type="ECO:0000256" key="1">
    <source>
        <dbReference type="SAM" id="SignalP"/>
    </source>
</evidence>
<dbReference type="NCBIfam" id="TIGR04131">
    <property type="entry name" value="Bac_Flav_CTERM"/>
    <property type="match status" value="1"/>
</dbReference>